<evidence type="ECO:0000313" key="2">
    <source>
        <dbReference type="Proteomes" id="UP000177152"/>
    </source>
</evidence>
<reference evidence="1 2" key="1">
    <citation type="journal article" date="2016" name="Nat. Commun.">
        <title>Thousands of microbial genomes shed light on interconnected biogeochemical processes in an aquifer system.</title>
        <authorList>
            <person name="Anantharaman K."/>
            <person name="Brown C.T."/>
            <person name="Hug L.A."/>
            <person name="Sharon I."/>
            <person name="Castelle C.J."/>
            <person name="Probst A.J."/>
            <person name="Thomas B.C."/>
            <person name="Singh A."/>
            <person name="Wilkins M.J."/>
            <person name="Karaoz U."/>
            <person name="Brodie E.L."/>
            <person name="Williams K.H."/>
            <person name="Hubbard S.S."/>
            <person name="Banfield J.F."/>
        </authorList>
    </citation>
    <scope>NUCLEOTIDE SEQUENCE [LARGE SCALE GENOMIC DNA]</scope>
</reference>
<dbReference type="PANTHER" id="PTHR12993">
    <property type="entry name" value="N-ACETYLGLUCOSAMINYL-PHOSPHATIDYLINOSITOL DE-N-ACETYLASE-RELATED"/>
    <property type="match status" value="1"/>
</dbReference>
<accession>A0A1G2K6D0</accession>
<dbReference type="InterPro" id="IPR024078">
    <property type="entry name" value="LmbE-like_dom_sf"/>
</dbReference>
<sequence>MVFGAHGDDEIIGSGATLYGFSKKGVEITAVTFTNRETAYARIEDKDKAVLRAKEEMATANVILGIKKRVILGLPNQGVVNDRETFQTCTKLIREYRPEMIFTHAHADQHRDHRAVSELVDEARSKAEENLSPDWGTPHRTYAVLYFEIFDLFAKPHIIVPVEDSWLEKKLEAMRSQTSQLEVLKGIEYHIRGLAMVRGTAIGSKYGEAFQISDFHPSRAQM</sequence>
<name>A0A1G2K6D0_9BACT</name>
<dbReference type="EMBL" id="MHQC01000020">
    <property type="protein sequence ID" value="OGZ94986.1"/>
    <property type="molecule type" value="Genomic_DNA"/>
</dbReference>
<dbReference type="InterPro" id="IPR003737">
    <property type="entry name" value="GlcNAc_PI_deacetylase-related"/>
</dbReference>
<dbReference type="Proteomes" id="UP000177152">
    <property type="component" value="Unassembled WGS sequence"/>
</dbReference>
<dbReference type="Gene3D" id="3.40.50.10320">
    <property type="entry name" value="LmbE-like"/>
    <property type="match status" value="1"/>
</dbReference>
<proteinExistence type="predicted"/>
<protein>
    <recommendedName>
        <fullName evidence="3">GlcNAc-PI de-N-acetylase</fullName>
    </recommendedName>
</protein>
<dbReference type="GO" id="GO:0016811">
    <property type="term" value="F:hydrolase activity, acting on carbon-nitrogen (but not peptide) bonds, in linear amides"/>
    <property type="evidence" value="ECO:0007669"/>
    <property type="project" value="TreeGrafter"/>
</dbReference>
<dbReference type="AlphaFoldDB" id="A0A1G2K6D0"/>
<dbReference type="PANTHER" id="PTHR12993:SF30">
    <property type="entry name" value="N-ACETYL-ALPHA-D-GLUCOSAMINYL L-MALATE DEACETYLASE 1"/>
    <property type="match status" value="1"/>
</dbReference>
<evidence type="ECO:0000313" key="1">
    <source>
        <dbReference type="EMBL" id="OGZ94986.1"/>
    </source>
</evidence>
<evidence type="ECO:0008006" key="3">
    <source>
        <dbReference type="Google" id="ProtNLM"/>
    </source>
</evidence>
<dbReference type="SUPFAM" id="SSF102588">
    <property type="entry name" value="LmbE-like"/>
    <property type="match status" value="1"/>
</dbReference>
<organism evidence="1 2">
    <name type="scientific">Candidatus Sungbacteria bacterium RIFCSPHIGHO2_01_FULL_47_32</name>
    <dbReference type="NCBI Taxonomy" id="1802264"/>
    <lineage>
        <taxon>Bacteria</taxon>
        <taxon>Candidatus Sungiibacteriota</taxon>
    </lineage>
</organism>
<gene>
    <name evidence="1" type="ORF">A2633_05990</name>
</gene>
<dbReference type="Pfam" id="PF02585">
    <property type="entry name" value="PIG-L"/>
    <property type="match status" value="1"/>
</dbReference>
<comment type="caution">
    <text evidence="1">The sequence shown here is derived from an EMBL/GenBank/DDBJ whole genome shotgun (WGS) entry which is preliminary data.</text>
</comment>